<name>A0ABQ4G670_9ACTN</name>
<accession>A0ABQ4G670</accession>
<comment type="caution">
    <text evidence="1">The sequence shown here is derived from an EMBL/GenBank/DDBJ whole genome shotgun (WGS) entry which is preliminary data.</text>
</comment>
<evidence type="ECO:0000313" key="1">
    <source>
        <dbReference type="EMBL" id="GIH42566.1"/>
    </source>
</evidence>
<reference evidence="1 2" key="1">
    <citation type="submission" date="2021-01" db="EMBL/GenBank/DDBJ databases">
        <title>Whole genome shotgun sequence of Microbispora corallina NBRC 16416.</title>
        <authorList>
            <person name="Komaki H."/>
            <person name="Tamura T."/>
        </authorList>
    </citation>
    <scope>NUCLEOTIDE SEQUENCE [LARGE SCALE GENOMIC DNA]</scope>
    <source>
        <strain evidence="1 2">NBRC 16416</strain>
    </source>
</reference>
<organism evidence="1 2">
    <name type="scientific">Microbispora corallina</name>
    <dbReference type="NCBI Taxonomy" id="83302"/>
    <lineage>
        <taxon>Bacteria</taxon>
        <taxon>Bacillati</taxon>
        <taxon>Actinomycetota</taxon>
        <taxon>Actinomycetes</taxon>
        <taxon>Streptosporangiales</taxon>
        <taxon>Streptosporangiaceae</taxon>
        <taxon>Microbispora</taxon>
    </lineage>
</organism>
<evidence type="ECO:0000313" key="2">
    <source>
        <dbReference type="Proteomes" id="UP000603904"/>
    </source>
</evidence>
<proteinExistence type="predicted"/>
<dbReference type="Proteomes" id="UP000603904">
    <property type="component" value="Unassembled WGS sequence"/>
</dbReference>
<dbReference type="EMBL" id="BOOC01000031">
    <property type="protein sequence ID" value="GIH42566.1"/>
    <property type="molecule type" value="Genomic_DNA"/>
</dbReference>
<protein>
    <submittedName>
        <fullName evidence="1">Uncharacterized protein</fullName>
    </submittedName>
</protein>
<gene>
    <name evidence="1" type="ORF">Mco01_55660</name>
</gene>
<dbReference type="RefSeq" id="WP_204059758.1">
    <property type="nucleotide sequence ID" value="NZ_BAAAGP010000006.1"/>
</dbReference>
<keyword evidence="2" id="KW-1185">Reference proteome</keyword>
<sequence>MMWHGGDYTGLSIAECLDTGGILNKVVGRADQVEITHCKITPLRTNR</sequence>